<protein>
    <recommendedName>
        <fullName evidence="5">5'-deoxynucleotidase</fullName>
        <ecNumber evidence="5">3.1.3.89</ecNumber>
    </recommendedName>
</protein>
<evidence type="ECO:0000256" key="5">
    <source>
        <dbReference type="ARBA" id="ARBA00012964"/>
    </source>
</evidence>
<evidence type="ECO:0000256" key="7">
    <source>
        <dbReference type="ARBA" id="ARBA00022801"/>
    </source>
</evidence>
<accession>A0A7J3V1S2</accession>
<dbReference type="PANTHER" id="PTHR11845">
    <property type="entry name" value="5'-DEOXYNUCLEOTIDASE HDDC2"/>
    <property type="match status" value="1"/>
</dbReference>
<dbReference type="CDD" id="cd00077">
    <property type="entry name" value="HDc"/>
    <property type="match status" value="1"/>
</dbReference>
<dbReference type="Pfam" id="PF13023">
    <property type="entry name" value="HD_3"/>
    <property type="match status" value="1"/>
</dbReference>
<dbReference type="AlphaFoldDB" id="A0A7J3V1S2"/>
<organism evidence="9">
    <name type="scientific">Candidatus Methanosuratincola petrocarbonis</name>
    <name type="common">ex Vanwonterghem et al. 2016</name>
    <dbReference type="NCBI Taxonomy" id="1867261"/>
    <lineage>
        <taxon>Archaea</taxon>
        <taxon>Thermoproteota</taxon>
        <taxon>Methanosuratincolia</taxon>
        <taxon>Candidatus Methanomethylicales</taxon>
        <taxon>Candidatus Methanomethylicaceae</taxon>
        <taxon>Candidatus Methanosuratincola (ex Vanwonterghem et al. 2016)</taxon>
    </lineage>
</organism>
<gene>
    <name evidence="9" type="ORF">ENL91_04685</name>
</gene>
<sequence length="188" mass="20883">MGFENLVRVASVLKNMPRTGWIQRGVPRGEAETVAEHTFMVTAILGYISASRSALHLDRERMILMGIIHDMGEAVAGDIPRSLTERLGKDLKEGVETEIIRGIFGGTDGGRLADLFIEYLQRETTESKLVKIADLLATLRQAEIYLGRGFPVIDIIESCTEEAQGMIEEIREDELRVQLEAILASKGR</sequence>
<evidence type="ECO:0000313" key="9">
    <source>
        <dbReference type="EMBL" id="HHI49450.1"/>
    </source>
</evidence>
<evidence type="ECO:0000259" key="8">
    <source>
        <dbReference type="SMART" id="SM00471"/>
    </source>
</evidence>
<dbReference type="InterPro" id="IPR039356">
    <property type="entry name" value="YfbR/HDDC2"/>
</dbReference>
<comment type="catalytic activity">
    <reaction evidence="1">
        <text>a 2'-deoxyribonucleoside 5'-phosphate + H2O = a 2'-deoxyribonucleoside + phosphate</text>
        <dbReference type="Rhea" id="RHEA:36167"/>
        <dbReference type="ChEBI" id="CHEBI:15377"/>
        <dbReference type="ChEBI" id="CHEBI:18274"/>
        <dbReference type="ChEBI" id="CHEBI:43474"/>
        <dbReference type="ChEBI" id="CHEBI:65317"/>
        <dbReference type="EC" id="3.1.3.89"/>
    </reaction>
</comment>
<dbReference type="InterPro" id="IPR003607">
    <property type="entry name" value="HD/PDEase_dom"/>
</dbReference>
<dbReference type="Gene3D" id="1.10.3210.10">
    <property type="entry name" value="Hypothetical protein af1432"/>
    <property type="match status" value="1"/>
</dbReference>
<keyword evidence="7 9" id="KW-0378">Hydrolase</keyword>
<comment type="subunit">
    <text evidence="4">Homodimer.</text>
</comment>
<comment type="cofactor">
    <cofactor evidence="3">
        <name>Co(2+)</name>
        <dbReference type="ChEBI" id="CHEBI:48828"/>
    </cofactor>
</comment>
<dbReference type="InterPro" id="IPR006674">
    <property type="entry name" value="HD_domain"/>
</dbReference>
<dbReference type="PANTHER" id="PTHR11845:SF13">
    <property type="entry name" value="5'-DEOXYNUCLEOTIDASE HDDC2"/>
    <property type="match status" value="1"/>
</dbReference>
<dbReference type="GO" id="GO:0046872">
    <property type="term" value="F:metal ion binding"/>
    <property type="evidence" value="ECO:0007669"/>
    <property type="project" value="UniProtKB-KW"/>
</dbReference>
<comment type="cofactor">
    <cofactor evidence="2">
        <name>Mn(2+)</name>
        <dbReference type="ChEBI" id="CHEBI:29035"/>
    </cofactor>
</comment>
<proteinExistence type="predicted"/>
<evidence type="ECO:0000256" key="4">
    <source>
        <dbReference type="ARBA" id="ARBA00011738"/>
    </source>
</evidence>
<name>A0A7J3V1S2_9CREN</name>
<reference evidence="9" key="1">
    <citation type="journal article" date="2020" name="mSystems">
        <title>Genome- and Community-Level Interaction Insights into Carbon Utilization and Element Cycling Functions of Hydrothermarchaeota in Hydrothermal Sediment.</title>
        <authorList>
            <person name="Zhou Z."/>
            <person name="Liu Y."/>
            <person name="Xu W."/>
            <person name="Pan J."/>
            <person name="Luo Z.H."/>
            <person name="Li M."/>
        </authorList>
    </citation>
    <scope>NUCLEOTIDE SEQUENCE [LARGE SCALE GENOMIC DNA]</scope>
    <source>
        <strain evidence="9">SpSt-1038</strain>
    </source>
</reference>
<evidence type="ECO:0000256" key="2">
    <source>
        <dbReference type="ARBA" id="ARBA00001936"/>
    </source>
</evidence>
<keyword evidence="6" id="KW-0479">Metal-binding</keyword>
<evidence type="ECO:0000256" key="3">
    <source>
        <dbReference type="ARBA" id="ARBA00001941"/>
    </source>
</evidence>
<evidence type="ECO:0000256" key="1">
    <source>
        <dbReference type="ARBA" id="ARBA00001638"/>
    </source>
</evidence>
<dbReference type="EC" id="3.1.3.89" evidence="5"/>
<evidence type="ECO:0000256" key="6">
    <source>
        <dbReference type="ARBA" id="ARBA00022723"/>
    </source>
</evidence>
<dbReference type="SMART" id="SM00471">
    <property type="entry name" value="HDc"/>
    <property type="match status" value="1"/>
</dbReference>
<dbReference type="SUPFAM" id="SSF109604">
    <property type="entry name" value="HD-domain/PDEase-like"/>
    <property type="match status" value="1"/>
</dbReference>
<dbReference type="EMBL" id="DRVT01000055">
    <property type="protein sequence ID" value="HHI49450.1"/>
    <property type="molecule type" value="Genomic_DNA"/>
</dbReference>
<feature type="domain" description="HD/PDEase" evidence="8">
    <location>
        <begin position="30"/>
        <end position="148"/>
    </location>
</feature>
<dbReference type="GO" id="GO:0002953">
    <property type="term" value="F:5'-deoxynucleotidase activity"/>
    <property type="evidence" value="ECO:0007669"/>
    <property type="project" value="UniProtKB-EC"/>
</dbReference>
<comment type="caution">
    <text evidence="9">The sequence shown here is derived from an EMBL/GenBank/DDBJ whole genome shotgun (WGS) entry which is preliminary data.</text>
</comment>